<dbReference type="InterPro" id="IPR023780">
    <property type="entry name" value="Chromo_domain"/>
</dbReference>
<evidence type="ECO:0000313" key="3">
    <source>
        <dbReference type="EMBL" id="KAF0728635.1"/>
    </source>
</evidence>
<dbReference type="AlphaFoldDB" id="A0A6G0WMQ2"/>
<feature type="domain" description="Chromo" evidence="1">
    <location>
        <begin position="231"/>
        <end position="281"/>
    </location>
</feature>
<dbReference type="InterPro" id="IPR050951">
    <property type="entry name" value="Retrovirus_Pol_polyprotein"/>
</dbReference>
<organism evidence="3 4">
    <name type="scientific">Aphanomyces euteiches</name>
    <dbReference type="NCBI Taxonomy" id="100861"/>
    <lineage>
        <taxon>Eukaryota</taxon>
        <taxon>Sar</taxon>
        <taxon>Stramenopiles</taxon>
        <taxon>Oomycota</taxon>
        <taxon>Saprolegniomycetes</taxon>
        <taxon>Saprolegniales</taxon>
        <taxon>Verrucalvaceae</taxon>
        <taxon>Aphanomyces</taxon>
    </lineage>
</organism>
<dbReference type="Gene3D" id="2.40.50.40">
    <property type="match status" value="1"/>
</dbReference>
<dbReference type="InterPro" id="IPR016197">
    <property type="entry name" value="Chromo-like_dom_sf"/>
</dbReference>
<gene>
    <name evidence="3" type="ORF">Ae201684_013594</name>
</gene>
<evidence type="ECO:0000313" key="4">
    <source>
        <dbReference type="Proteomes" id="UP000481153"/>
    </source>
</evidence>
<dbReference type="SUPFAM" id="SSF54160">
    <property type="entry name" value="Chromo domain-like"/>
    <property type="match status" value="1"/>
</dbReference>
<dbReference type="CDD" id="cd00024">
    <property type="entry name" value="CD_CSD"/>
    <property type="match status" value="1"/>
</dbReference>
<dbReference type="PROSITE" id="PS50994">
    <property type="entry name" value="INTEGRASE"/>
    <property type="match status" value="1"/>
</dbReference>
<dbReference type="SUPFAM" id="SSF53098">
    <property type="entry name" value="Ribonuclease H-like"/>
    <property type="match status" value="1"/>
</dbReference>
<dbReference type="InterPro" id="IPR012337">
    <property type="entry name" value="RNaseH-like_sf"/>
</dbReference>
<dbReference type="Gene3D" id="3.30.420.10">
    <property type="entry name" value="Ribonuclease H-like superfamily/Ribonuclease H"/>
    <property type="match status" value="1"/>
</dbReference>
<sequence>MKGLAHKFKAEHEFTLAYCPWRNGTVERLNQDILQVMRVLLLEYKLADHQWDYLLPAVQANLNQTPAASLANKSPLEVFQGREPSTVMDLVLDEDRQTVDVNVDWSKDNIKKTLLKLQESMSELHKEIVEKNHARQDKARERTSQYPACNAERGDYVLWSRVDEAHHPKLLVTWVGPYRVVEVNELSARIEHLITKEQRDSHMSRLKMYAESSFEVTEEILEHVADQGILLKVEHIAAHKFDKNRDCYYMLVHWERFESIEASWEEVTHLVRDCPVVVQAYVDALKPGKDRELLASRIKTIKAKSKA</sequence>
<accession>A0A6G0WMQ2</accession>
<dbReference type="InterPro" id="IPR000953">
    <property type="entry name" value="Chromo/chromo_shadow_dom"/>
</dbReference>
<comment type="caution">
    <text evidence="3">The sequence shown here is derived from an EMBL/GenBank/DDBJ whole genome shotgun (WGS) entry which is preliminary data.</text>
</comment>
<dbReference type="EMBL" id="VJMJ01000175">
    <property type="protein sequence ID" value="KAF0728635.1"/>
    <property type="molecule type" value="Genomic_DNA"/>
</dbReference>
<keyword evidence="4" id="KW-1185">Reference proteome</keyword>
<dbReference type="PROSITE" id="PS50013">
    <property type="entry name" value="CHROMO_2"/>
    <property type="match status" value="1"/>
</dbReference>
<dbReference type="PANTHER" id="PTHR37984:SF5">
    <property type="entry name" value="PROTEIN NYNRIN-LIKE"/>
    <property type="match status" value="1"/>
</dbReference>
<evidence type="ECO:0000259" key="1">
    <source>
        <dbReference type="PROSITE" id="PS50013"/>
    </source>
</evidence>
<dbReference type="PANTHER" id="PTHR37984">
    <property type="entry name" value="PROTEIN CBG26694"/>
    <property type="match status" value="1"/>
</dbReference>
<reference evidence="3 4" key="1">
    <citation type="submission" date="2019-07" db="EMBL/GenBank/DDBJ databases">
        <title>Genomics analysis of Aphanomyces spp. identifies a new class of oomycete effector associated with host adaptation.</title>
        <authorList>
            <person name="Gaulin E."/>
        </authorList>
    </citation>
    <scope>NUCLEOTIDE SEQUENCE [LARGE SCALE GENOMIC DNA]</scope>
    <source>
        <strain evidence="3 4">ATCC 201684</strain>
    </source>
</reference>
<dbReference type="InterPro" id="IPR036397">
    <property type="entry name" value="RNaseH_sf"/>
</dbReference>
<dbReference type="InterPro" id="IPR001584">
    <property type="entry name" value="Integrase_cat-core"/>
</dbReference>
<evidence type="ECO:0008006" key="5">
    <source>
        <dbReference type="Google" id="ProtNLM"/>
    </source>
</evidence>
<feature type="domain" description="Integrase catalytic" evidence="2">
    <location>
        <begin position="1"/>
        <end position="83"/>
    </location>
</feature>
<evidence type="ECO:0000259" key="2">
    <source>
        <dbReference type="PROSITE" id="PS50994"/>
    </source>
</evidence>
<name>A0A6G0WMQ2_9STRA</name>
<dbReference type="VEuPathDB" id="FungiDB:AeMF1_017927"/>
<protein>
    <recommendedName>
        <fullName evidence="5">Integrase catalytic domain-containing protein</fullName>
    </recommendedName>
</protein>
<dbReference type="GO" id="GO:0015074">
    <property type="term" value="P:DNA integration"/>
    <property type="evidence" value="ECO:0007669"/>
    <property type="project" value="InterPro"/>
</dbReference>
<dbReference type="GO" id="GO:0003676">
    <property type="term" value="F:nucleic acid binding"/>
    <property type="evidence" value="ECO:0007669"/>
    <property type="project" value="InterPro"/>
</dbReference>
<dbReference type="Pfam" id="PF00385">
    <property type="entry name" value="Chromo"/>
    <property type="match status" value="1"/>
</dbReference>
<dbReference type="Proteomes" id="UP000481153">
    <property type="component" value="Unassembled WGS sequence"/>
</dbReference>
<proteinExistence type="predicted"/>